<name>A0AC35TS36_9BILA</name>
<sequence length="174" mass="20023">MNEKEARRHLIDKPNILIRIHPDGQVLYSVRLSLVLSCPMSLEYYPLDHQKCLIDLASYAYTTEDIKYLWKETDPVQQKAGLKQSLPSFDLQEINTGYCTSKTNTVNATIYLIYINSLLGRVFMFTCRIVNQTRIQFLLVAVIYPVVHVGRSFLDKFLAGQGQVGVYVDSFNFF</sequence>
<organism evidence="1 2">
    <name type="scientific">Rhabditophanes sp. KR3021</name>
    <dbReference type="NCBI Taxonomy" id="114890"/>
    <lineage>
        <taxon>Eukaryota</taxon>
        <taxon>Metazoa</taxon>
        <taxon>Ecdysozoa</taxon>
        <taxon>Nematoda</taxon>
        <taxon>Chromadorea</taxon>
        <taxon>Rhabditida</taxon>
        <taxon>Tylenchina</taxon>
        <taxon>Panagrolaimomorpha</taxon>
        <taxon>Strongyloidoidea</taxon>
        <taxon>Alloionematidae</taxon>
        <taxon>Rhabditophanes</taxon>
    </lineage>
</organism>
<evidence type="ECO:0000313" key="2">
    <source>
        <dbReference type="WBParaSite" id="RSKR_0000357000.1"/>
    </source>
</evidence>
<dbReference type="WBParaSite" id="RSKR_0000357000.1">
    <property type="protein sequence ID" value="RSKR_0000357000.1"/>
    <property type="gene ID" value="RSKR_0000357000"/>
</dbReference>
<protein>
    <submittedName>
        <fullName evidence="2">Neur_chan_LBD domain-containing protein</fullName>
    </submittedName>
</protein>
<evidence type="ECO:0000313" key="1">
    <source>
        <dbReference type="Proteomes" id="UP000095286"/>
    </source>
</evidence>
<accession>A0AC35TS36</accession>
<reference evidence="2" key="1">
    <citation type="submission" date="2016-11" db="UniProtKB">
        <authorList>
            <consortium name="WormBaseParasite"/>
        </authorList>
    </citation>
    <scope>IDENTIFICATION</scope>
    <source>
        <strain evidence="2">KR3021</strain>
    </source>
</reference>
<proteinExistence type="predicted"/>
<dbReference type="Proteomes" id="UP000095286">
    <property type="component" value="Unplaced"/>
</dbReference>